<organism evidence="2 3">
    <name type="scientific">Actinocatenispora rupis</name>
    <dbReference type="NCBI Taxonomy" id="519421"/>
    <lineage>
        <taxon>Bacteria</taxon>
        <taxon>Bacillati</taxon>
        <taxon>Actinomycetota</taxon>
        <taxon>Actinomycetes</taxon>
        <taxon>Micromonosporales</taxon>
        <taxon>Micromonosporaceae</taxon>
        <taxon>Actinocatenispora</taxon>
    </lineage>
</organism>
<dbReference type="RefSeq" id="WP_203658362.1">
    <property type="nucleotide sequence ID" value="NZ_BAAAZM010000013.1"/>
</dbReference>
<dbReference type="Pfam" id="PF13349">
    <property type="entry name" value="DUF4097"/>
    <property type="match status" value="1"/>
</dbReference>
<dbReference type="Proteomes" id="UP000612808">
    <property type="component" value="Unassembled WGS sequence"/>
</dbReference>
<feature type="domain" description="DUF4097" evidence="1">
    <location>
        <begin position="28"/>
        <end position="120"/>
    </location>
</feature>
<accession>A0A8J3NEA2</accession>
<sequence length="142" mass="14258">MTVELPTASGIRIEAASVELRAEGWFGDVAVDSEHGDFSVDEAASARLATVGGNVAVGRLAGPGEIRTSKGDITVTEAVRGTVRLRTDTGDMTVGAAAGTLASLNAGTSHGRIRNQLTAVGSGEPLALHATTSSGGITARSN</sequence>
<evidence type="ECO:0000259" key="1">
    <source>
        <dbReference type="Pfam" id="PF13349"/>
    </source>
</evidence>
<dbReference type="EMBL" id="BOMB01000019">
    <property type="protein sequence ID" value="GID12374.1"/>
    <property type="molecule type" value="Genomic_DNA"/>
</dbReference>
<dbReference type="InterPro" id="IPR025164">
    <property type="entry name" value="Toastrack_DUF4097"/>
</dbReference>
<gene>
    <name evidence="2" type="ORF">Aru02nite_32630</name>
</gene>
<proteinExistence type="predicted"/>
<name>A0A8J3NEA2_9ACTN</name>
<reference evidence="2" key="1">
    <citation type="submission" date="2021-01" db="EMBL/GenBank/DDBJ databases">
        <title>Whole genome shotgun sequence of Actinocatenispora rupis NBRC 107355.</title>
        <authorList>
            <person name="Komaki H."/>
            <person name="Tamura T."/>
        </authorList>
    </citation>
    <scope>NUCLEOTIDE SEQUENCE</scope>
    <source>
        <strain evidence="2">NBRC 107355</strain>
    </source>
</reference>
<evidence type="ECO:0000313" key="3">
    <source>
        <dbReference type="Proteomes" id="UP000612808"/>
    </source>
</evidence>
<keyword evidence="3" id="KW-1185">Reference proteome</keyword>
<comment type="caution">
    <text evidence="2">The sequence shown here is derived from an EMBL/GenBank/DDBJ whole genome shotgun (WGS) entry which is preliminary data.</text>
</comment>
<evidence type="ECO:0000313" key="2">
    <source>
        <dbReference type="EMBL" id="GID12374.1"/>
    </source>
</evidence>
<dbReference type="AlphaFoldDB" id="A0A8J3NEA2"/>
<protein>
    <recommendedName>
        <fullName evidence="1">DUF4097 domain-containing protein</fullName>
    </recommendedName>
</protein>